<reference evidence="2 3" key="1">
    <citation type="submission" date="2020-07" db="EMBL/GenBank/DDBJ databases">
        <title>Genomic Encyclopedia of Type Strains, Phase IV (KMG-V): Genome sequencing to study the core and pangenomes of soil and plant-associated prokaryotes.</title>
        <authorList>
            <person name="Whitman W."/>
        </authorList>
    </citation>
    <scope>NUCLEOTIDE SEQUENCE [LARGE SCALE GENOMIC DNA]</scope>
    <source>
        <strain evidence="2 3">M8UP22</strain>
    </source>
</reference>
<feature type="compositionally biased region" description="Basic residues" evidence="1">
    <location>
        <begin position="49"/>
        <end position="63"/>
    </location>
</feature>
<sequence length="96" mass="11164">MRKNNSRNLCQTWRMSYIQFATIASRDQIGGCLWRKLRQPFAVSVPKSPRTHHERTTSHHVHVHSSDDAKTKFNYLRRTNPHKADILGATHLDAMV</sequence>
<dbReference type="Proteomes" id="UP000564385">
    <property type="component" value="Unassembled WGS sequence"/>
</dbReference>
<accession>A0A852VCY1</accession>
<dbReference type="AlphaFoldDB" id="A0A852VCY1"/>
<feature type="region of interest" description="Disordered" evidence="1">
    <location>
        <begin position="45"/>
        <end position="66"/>
    </location>
</feature>
<evidence type="ECO:0000313" key="2">
    <source>
        <dbReference type="EMBL" id="NYF88324.1"/>
    </source>
</evidence>
<gene>
    <name evidence="2" type="ORF">HDF08_000391</name>
</gene>
<comment type="caution">
    <text evidence="2">The sequence shown here is derived from an EMBL/GenBank/DDBJ whole genome shotgun (WGS) entry which is preliminary data.</text>
</comment>
<evidence type="ECO:0000256" key="1">
    <source>
        <dbReference type="SAM" id="MobiDB-lite"/>
    </source>
</evidence>
<dbReference type="EMBL" id="JACCCU010000001">
    <property type="protein sequence ID" value="NYF88324.1"/>
    <property type="molecule type" value="Genomic_DNA"/>
</dbReference>
<protein>
    <submittedName>
        <fullName evidence="2">Uncharacterized protein</fullName>
    </submittedName>
</protein>
<evidence type="ECO:0000313" key="3">
    <source>
        <dbReference type="Proteomes" id="UP000564385"/>
    </source>
</evidence>
<name>A0A852VCY1_9BACT</name>
<proteinExistence type="predicted"/>
<organism evidence="2 3">
    <name type="scientific">Tunturiibacter lichenicola</name>
    <dbReference type="NCBI Taxonomy" id="2051959"/>
    <lineage>
        <taxon>Bacteria</taxon>
        <taxon>Pseudomonadati</taxon>
        <taxon>Acidobacteriota</taxon>
        <taxon>Terriglobia</taxon>
        <taxon>Terriglobales</taxon>
        <taxon>Acidobacteriaceae</taxon>
        <taxon>Tunturiibacter</taxon>
    </lineage>
</organism>